<dbReference type="Proteomes" id="UP000298252">
    <property type="component" value="Unassembled WGS sequence"/>
</dbReference>
<protein>
    <submittedName>
        <fullName evidence="1">OsmC family peroxiredoxin</fullName>
    </submittedName>
</protein>
<reference evidence="1 2" key="1">
    <citation type="submission" date="2019-03" db="EMBL/GenBank/DDBJ databases">
        <title>Genomics of glacier-inhabiting Cryobacterium strains.</title>
        <authorList>
            <person name="Liu Q."/>
            <person name="Xin Y.-H."/>
        </authorList>
    </citation>
    <scope>NUCLEOTIDE SEQUENCE [LARGE SCALE GENOMIC DNA]</scope>
    <source>
        <strain evidence="1 2">Hh8</strain>
    </source>
</reference>
<proteinExistence type="predicted"/>
<organism evidence="1 2">
    <name type="scientific">Cryobacterium flavum</name>
    <dbReference type="NCBI Taxonomy" id="1424659"/>
    <lineage>
        <taxon>Bacteria</taxon>
        <taxon>Bacillati</taxon>
        <taxon>Actinomycetota</taxon>
        <taxon>Actinomycetes</taxon>
        <taxon>Micrococcales</taxon>
        <taxon>Microbacteriaceae</taxon>
        <taxon>Cryobacterium</taxon>
    </lineage>
</organism>
<evidence type="ECO:0000313" key="1">
    <source>
        <dbReference type="EMBL" id="TFB75592.1"/>
    </source>
</evidence>
<sequence>MMLGEHNYAVRVDWTGNEGSGTSSYRAYGRQHTITPVGKGAEVKAVIKGSSDPTFHGNAERWNPEELLLAALSQCHMLSYLHVAVRHGVTVTAYTDSAVGVMRQRPGGGGSFASATLRPRVTISDPTQVDFAQSLHAEAARECFIGASMNFPVVHEPVTTV</sequence>
<dbReference type="SUPFAM" id="SSF82784">
    <property type="entry name" value="OsmC-like"/>
    <property type="match status" value="1"/>
</dbReference>
<dbReference type="Pfam" id="PF02566">
    <property type="entry name" value="OsmC"/>
    <property type="match status" value="1"/>
</dbReference>
<dbReference type="Gene3D" id="3.30.300.20">
    <property type="match status" value="1"/>
</dbReference>
<dbReference type="PANTHER" id="PTHR42830">
    <property type="entry name" value="OSMOTICALLY INDUCIBLE FAMILY PROTEIN"/>
    <property type="match status" value="1"/>
</dbReference>
<dbReference type="InterPro" id="IPR052707">
    <property type="entry name" value="OsmC_Ohr_Peroxiredoxin"/>
</dbReference>
<dbReference type="InterPro" id="IPR036102">
    <property type="entry name" value="OsmC/Ohrsf"/>
</dbReference>
<comment type="caution">
    <text evidence="1">The sequence shown here is derived from an EMBL/GenBank/DDBJ whole genome shotgun (WGS) entry which is preliminary data.</text>
</comment>
<dbReference type="PANTHER" id="PTHR42830:SF2">
    <property type="entry name" value="OSMC_OHR FAMILY PROTEIN"/>
    <property type="match status" value="1"/>
</dbReference>
<gene>
    <name evidence="1" type="ORF">E3O21_12275</name>
</gene>
<name>A0ABY2I001_9MICO</name>
<dbReference type="InterPro" id="IPR015946">
    <property type="entry name" value="KH_dom-like_a/b"/>
</dbReference>
<accession>A0ABY2I001</accession>
<dbReference type="RefSeq" id="WP_092340896.1">
    <property type="nucleotide sequence ID" value="NZ_FNIB01000007.1"/>
</dbReference>
<dbReference type="EMBL" id="SOFD01000029">
    <property type="protein sequence ID" value="TFB75592.1"/>
    <property type="molecule type" value="Genomic_DNA"/>
</dbReference>
<evidence type="ECO:0000313" key="2">
    <source>
        <dbReference type="Proteomes" id="UP000298252"/>
    </source>
</evidence>
<dbReference type="InterPro" id="IPR003718">
    <property type="entry name" value="OsmC/Ohr_fam"/>
</dbReference>
<keyword evidence="2" id="KW-1185">Reference proteome</keyword>